<dbReference type="Gene3D" id="3.40.50.1820">
    <property type="entry name" value="alpha/beta hydrolase"/>
    <property type="match status" value="1"/>
</dbReference>
<dbReference type="AlphaFoldDB" id="A0A1E2VCD7"/>
<dbReference type="InterPro" id="IPR016986">
    <property type="entry name" value="UCP031982_abhydr"/>
</dbReference>
<dbReference type="EMBL" id="MDTQ01000001">
    <property type="protein sequence ID" value="ODC04623.1"/>
    <property type="molecule type" value="Genomic_DNA"/>
</dbReference>
<gene>
    <name evidence="6" type="ORF">BFW38_14910</name>
</gene>
<feature type="domain" description="PET hydrolase/cutinase-like" evidence="5">
    <location>
        <begin position="88"/>
        <end position="184"/>
    </location>
</feature>
<accession>A0A1E2VCD7</accession>
<protein>
    <recommendedName>
        <fullName evidence="5">PET hydrolase/cutinase-like domain-containing protein</fullName>
    </recommendedName>
</protein>
<evidence type="ECO:0000313" key="7">
    <source>
        <dbReference type="Proteomes" id="UP000094291"/>
    </source>
</evidence>
<dbReference type="Pfam" id="PF12740">
    <property type="entry name" value="PETase"/>
    <property type="match status" value="1"/>
</dbReference>
<dbReference type="InterPro" id="IPR029058">
    <property type="entry name" value="AB_hydrolase_fold"/>
</dbReference>
<evidence type="ECO:0000256" key="4">
    <source>
        <dbReference type="SAM" id="SignalP"/>
    </source>
</evidence>
<feature type="signal peptide" evidence="4">
    <location>
        <begin position="1"/>
        <end position="29"/>
    </location>
</feature>
<feature type="chain" id="PRO_5009119705" description="PET hydrolase/cutinase-like domain-containing protein" evidence="4">
    <location>
        <begin position="30"/>
        <end position="354"/>
    </location>
</feature>
<reference evidence="6 7" key="1">
    <citation type="submission" date="2016-08" db="EMBL/GenBank/DDBJ databases">
        <authorList>
            <person name="Seilhamer J.J."/>
        </authorList>
    </citation>
    <scope>NUCLEOTIDE SEQUENCE [LARGE SCALE GENOMIC DNA]</scope>
    <source>
        <strain evidence="6 7">PH27A</strain>
    </source>
</reference>
<organism evidence="6 7">
    <name type="scientific">Terasakiispira papahanaumokuakeensis</name>
    <dbReference type="NCBI Taxonomy" id="197479"/>
    <lineage>
        <taxon>Bacteria</taxon>
        <taxon>Pseudomonadati</taxon>
        <taxon>Pseudomonadota</taxon>
        <taxon>Gammaproteobacteria</taxon>
        <taxon>Oceanospirillales</taxon>
        <taxon>Terasakiispira</taxon>
    </lineage>
</organism>
<evidence type="ECO:0000256" key="1">
    <source>
        <dbReference type="ARBA" id="ARBA00022801"/>
    </source>
</evidence>
<keyword evidence="3" id="KW-0443">Lipid metabolism</keyword>
<dbReference type="GO" id="GO:0016042">
    <property type="term" value="P:lipid catabolic process"/>
    <property type="evidence" value="ECO:0007669"/>
    <property type="project" value="UniProtKB-KW"/>
</dbReference>
<dbReference type="PIRSF" id="PIRSF031982">
    <property type="entry name" value="UCP031982_abhydr"/>
    <property type="match status" value="1"/>
</dbReference>
<comment type="caution">
    <text evidence="6">The sequence shown here is derived from an EMBL/GenBank/DDBJ whole genome shotgun (WGS) entry which is preliminary data.</text>
</comment>
<proteinExistence type="predicted"/>
<dbReference type="PANTHER" id="PTHR10272">
    <property type="entry name" value="PLATELET-ACTIVATING FACTOR ACETYLHYDROLASE"/>
    <property type="match status" value="1"/>
</dbReference>
<keyword evidence="1" id="KW-0378">Hydrolase</keyword>
<evidence type="ECO:0000256" key="2">
    <source>
        <dbReference type="ARBA" id="ARBA00022963"/>
    </source>
</evidence>
<dbReference type="STRING" id="197479.BFW38_14910"/>
<dbReference type="GO" id="GO:0003847">
    <property type="term" value="F:1-alkyl-2-acetylglycerophosphocholine esterase activity"/>
    <property type="evidence" value="ECO:0007669"/>
    <property type="project" value="TreeGrafter"/>
</dbReference>
<dbReference type="InterPro" id="IPR041127">
    <property type="entry name" value="PET_hydrolase/cutinase-like"/>
</dbReference>
<dbReference type="Proteomes" id="UP000094291">
    <property type="component" value="Unassembled WGS sequence"/>
</dbReference>
<evidence type="ECO:0000313" key="6">
    <source>
        <dbReference type="EMBL" id="ODC04623.1"/>
    </source>
</evidence>
<dbReference type="PANTHER" id="PTHR10272:SF0">
    <property type="entry name" value="PLATELET-ACTIVATING FACTOR ACETYLHYDROLASE"/>
    <property type="match status" value="1"/>
</dbReference>
<evidence type="ECO:0000259" key="5">
    <source>
        <dbReference type="Pfam" id="PF12740"/>
    </source>
</evidence>
<dbReference type="SUPFAM" id="SSF53474">
    <property type="entry name" value="alpha/beta-Hydrolases"/>
    <property type="match status" value="1"/>
</dbReference>
<name>A0A1E2VCD7_9GAMM</name>
<keyword evidence="4" id="KW-0732">Signal</keyword>
<keyword evidence="7" id="KW-1185">Reference proteome</keyword>
<keyword evidence="2" id="KW-0442">Lipid degradation</keyword>
<evidence type="ECO:0000256" key="3">
    <source>
        <dbReference type="ARBA" id="ARBA00023098"/>
    </source>
</evidence>
<sequence length="354" mass="38710">MPLFTRPQLIPKLMSALCLWMLIMGVAQAGQVGVQQTTFDVAQARPLETVIWYPASSRGSKTVPTEILGDNPVFKGIPVLNDAPIAAGQHPVALLSHGYRGNWRNLNWLAGRLAARGWIVAAVNHPGTTTFNTQPSQAAQWWARPQDISHLLDHLMQQFAGHIDPDQISAIGHSLGGWTVLQLAGAQFDRAHFLNDCQAIHQANPCGLGAELGLTTAQPQAPESHDLHDARIKRVVSLDLGMARSFSPESLSQIHTPVLILAAGIDINELPQTMESGYLAEHITSRYQQYRVIPGATHFSFVQVCKPGAKARLNQEIPGDGIICLDGDDVDRKALHDQMFRDIFQFLETPASAQ</sequence>